<dbReference type="Proteomes" id="UP000006882">
    <property type="component" value="Chromosome G2"/>
</dbReference>
<dbReference type="OrthoDB" id="6493944at2759"/>
<evidence type="ECO:0000313" key="3">
    <source>
        <dbReference type="Proteomes" id="UP000006882"/>
    </source>
</evidence>
<protein>
    <recommendedName>
        <fullName evidence="1">SPX domain-containing protein</fullName>
    </recommendedName>
</protein>
<dbReference type="eggNOG" id="KOG1161">
    <property type="taxonomic scope" value="Eukaryota"/>
</dbReference>
<gene>
    <name evidence="2" type="ORF">PRUPE_2G137300</name>
</gene>
<feature type="domain" description="SPX" evidence="1">
    <location>
        <begin position="63"/>
        <end position="223"/>
    </location>
</feature>
<keyword evidence="3" id="KW-1185">Reference proteome</keyword>
<evidence type="ECO:0000259" key="1">
    <source>
        <dbReference type="PROSITE" id="PS51382"/>
    </source>
</evidence>
<organism evidence="2 3">
    <name type="scientific">Prunus persica</name>
    <name type="common">Peach</name>
    <name type="synonym">Amygdalus persica</name>
    <dbReference type="NCBI Taxonomy" id="3760"/>
    <lineage>
        <taxon>Eukaryota</taxon>
        <taxon>Viridiplantae</taxon>
        <taxon>Streptophyta</taxon>
        <taxon>Embryophyta</taxon>
        <taxon>Tracheophyta</taxon>
        <taxon>Spermatophyta</taxon>
        <taxon>Magnoliopsida</taxon>
        <taxon>eudicotyledons</taxon>
        <taxon>Gunneridae</taxon>
        <taxon>Pentapetalae</taxon>
        <taxon>rosids</taxon>
        <taxon>fabids</taxon>
        <taxon>Rosales</taxon>
        <taxon>Rosaceae</taxon>
        <taxon>Amygdaloideae</taxon>
        <taxon>Amygdaleae</taxon>
        <taxon>Prunus</taxon>
    </lineage>
</organism>
<evidence type="ECO:0000313" key="2">
    <source>
        <dbReference type="EMBL" id="ONI22582.1"/>
    </source>
</evidence>
<reference evidence="2 3" key="1">
    <citation type="journal article" date="2013" name="Nat. Genet.">
        <title>The high-quality draft genome of peach (Prunus persica) identifies unique patterns of genetic diversity, domestication and genome evolution.</title>
        <authorList>
            <consortium name="International Peach Genome Initiative"/>
            <person name="Verde I."/>
            <person name="Abbott A.G."/>
            <person name="Scalabrin S."/>
            <person name="Jung S."/>
            <person name="Shu S."/>
            <person name="Marroni F."/>
            <person name="Zhebentyayeva T."/>
            <person name="Dettori M.T."/>
            <person name="Grimwood J."/>
            <person name="Cattonaro F."/>
            <person name="Zuccolo A."/>
            <person name="Rossini L."/>
            <person name="Jenkins J."/>
            <person name="Vendramin E."/>
            <person name="Meisel L.A."/>
            <person name="Decroocq V."/>
            <person name="Sosinski B."/>
            <person name="Prochnik S."/>
            <person name="Mitros T."/>
            <person name="Policriti A."/>
            <person name="Cipriani G."/>
            <person name="Dondini L."/>
            <person name="Ficklin S."/>
            <person name="Goodstein D.M."/>
            <person name="Xuan P."/>
            <person name="Del Fabbro C."/>
            <person name="Aramini V."/>
            <person name="Copetti D."/>
            <person name="Gonzalez S."/>
            <person name="Horner D.S."/>
            <person name="Falchi R."/>
            <person name="Lucas S."/>
            <person name="Mica E."/>
            <person name="Maldonado J."/>
            <person name="Lazzari B."/>
            <person name="Bielenberg D."/>
            <person name="Pirona R."/>
            <person name="Miculan M."/>
            <person name="Barakat A."/>
            <person name="Testolin R."/>
            <person name="Stella A."/>
            <person name="Tartarini S."/>
            <person name="Tonutti P."/>
            <person name="Arus P."/>
            <person name="Orellana A."/>
            <person name="Wells C."/>
            <person name="Main D."/>
            <person name="Vizzotto G."/>
            <person name="Silva H."/>
            <person name="Salamini F."/>
            <person name="Schmutz J."/>
            <person name="Morgante M."/>
            <person name="Rokhsar D.S."/>
        </authorList>
    </citation>
    <scope>NUCLEOTIDE SEQUENCE [LARGE SCALE GENOMIC DNA]</scope>
    <source>
        <strain evidence="3">cv. Nemared</strain>
    </source>
</reference>
<dbReference type="PANTHER" id="PTHR45978:SF2">
    <property type="entry name" value="SPX DOMAIN-CONTAINING PROTEIN 3"/>
    <property type="match status" value="1"/>
</dbReference>
<dbReference type="PROSITE" id="PS51382">
    <property type="entry name" value="SPX"/>
    <property type="match status" value="1"/>
</dbReference>
<dbReference type="EMBL" id="CM007652">
    <property type="protein sequence ID" value="ONI22582.1"/>
    <property type="molecule type" value="Genomic_DNA"/>
</dbReference>
<name>A0A251QFN7_PRUPE</name>
<dbReference type="STRING" id="3760.A0A251QFN7"/>
<dbReference type="Gramene" id="ONI22582">
    <property type="protein sequence ID" value="ONI22582"/>
    <property type="gene ID" value="PRUPE_2G137300"/>
</dbReference>
<dbReference type="PANTHER" id="PTHR45978">
    <property type="entry name" value="SPX DOMAIN-CONTAINING PROTEIN 3"/>
    <property type="match status" value="1"/>
</dbReference>
<dbReference type="InterPro" id="IPR004331">
    <property type="entry name" value="SPX_dom"/>
</dbReference>
<dbReference type="GO" id="GO:0016036">
    <property type="term" value="P:cellular response to phosphate starvation"/>
    <property type="evidence" value="ECO:0007669"/>
    <property type="project" value="InterPro"/>
</dbReference>
<dbReference type="AlphaFoldDB" id="A0A251QFN7"/>
<dbReference type="ExpressionAtlas" id="A0A251QFN7">
    <property type="expression patterns" value="differential"/>
</dbReference>
<proteinExistence type="predicted"/>
<sequence length="325" mass="37433">MLPNILPTFLLIKTFPILLLPTTKPFTLLHSQILSHNFFFSSGFWFFGSENTTKFCNKTKFSMKFGKRLKQQMQGTLPGWRDKFLSYKHLKKIVKLIASAAPMLLNGSLEYGKAEAEFVYLLNNEIDKFNAFFVEQEEDFIIRNKELQQRIQKVIDRWGSNGSQPSKAIYEEEVGKVRKDIVDFHGEMVLLVNYSNINYTGLAKILKKYDKRTGALLRLPFIQKILEEPFFTTDNISKLVKECENTIDAVFPVEEEEEERKREVKEAITVAGEGIFRNTVAALLTMQEIRRGSSTYSQYSLPPLNLPADNDLIQLFQLSPPIPIV</sequence>
<dbReference type="SMR" id="A0A251QFN7"/>
<accession>A0A251QFN7</accession>
<dbReference type="InterPro" id="IPR031142">
    <property type="entry name" value="SPX_prot"/>
</dbReference>
<dbReference type="CDD" id="cd14481">
    <property type="entry name" value="SPX_AtSPX1_like"/>
    <property type="match status" value="1"/>
</dbReference>
<dbReference type="Pfam" id="PF03105">
    <property type="entry name" value="SPX"/>
    <property type="match status" value="2"/>
</dbReference>